<dbReference type="RefSeq" id="XP_016617801.1">
    <property type="nucleotide sequence ID" value="XM_016765756.1"/>
</dbReference>
<feature type="compositionally biased region" description="Basic and acidic residues" evidence="1">
    <location>
        <begin position="576"/>
        <end position="587"/>
    </location>
</feature>
<dbReference type="GeneID" id="27700954"/>
<accession>A0A0D2FXB6</accession>
<feature type="region of interest" description="Disordered" evidence="1">
    <location>
        <begin position="365"/>
        <end position="452"/>
    </location>
</feature>
<dbReference type="HOGENOM" id="CLU_338889_0_0_1"/>
<proteinExistence type="predicted"/>
<name>A0A0D2FXB6_CLAB1</name>
<dbReference type="OrthoDB" id="5430750at2759"/>
<dbReference type="VEuPathDB" id="FungiDB:Z519_08026"/>
<organism evidence="2 3">
    <name type="scientific">Cladophialophora bantiana (strain ATCC 10958 / CBS 173.52 / CDC B-1940 / NIH 8579)</name>
    <name type="common">Xylohypha bantiana</name>
    <dbReference type="NCBI Taxonomy" id="1442370"/>
    <lineage>
        <taxon>Eukaryota</taxon>
        <taxon>Fungi</taxon>
        <taxon>Dikarya</taxon>
        <taxon>Ascomycota</taxon>
        <taxon>Pezizomycotina</taxon>
        <taxon>Eurotiomycetes</taxon>
        <taxon>Chaetothyriomycetidae</taxon>
        <taxon>Chaetothyriales</taxon>
        <taxon>Herpotrichiellaceae</taxon>
        <taxon>Cladophialophora</taxon>
    </lineage>
</organism>
<evidence type="ECO:0000313" key="2">
    <source>
        <dbReference type="EMBL" id="KIW91132.1"/>
    </source>
</evidence>
<reference evidence="2" key="1">
    <citation type="submission" date="2015-01" db="EMBL/GenBank/DDBJ databases">
        <title>The Genome Sequence of Cladophialophora bantiana CBS 173.52.</title>
        <authorList>
            <consortium name="The Broad Institute Genomics Platform"/>
            <person name="Cuomo C."/>
            <person name="de Hoog S."/>
            <person name="Gorbushina A."/>
            <person name="Stielow B."/>
            <person name="Teixiera M."/>
            <person name="Abouelleil A."/>
            <person name="Chapman S.B."/>
            <person name="Priest M."/>
            <person name="Young S.K."/>
            <person name="Wortman J."/>
            <person name="Nusbaum C."/>
            <person name="Birren B."/>
        </authorList>
    </citation>
    <scope>NUCLEOTIDE SEQUENCE [LARGE SCALE GENOMIC DNA]</scope>
    <source>
        <strain evidence="2">CBS 173.52</strain>
    </source>
</reference>
<feature type="compositionally biased region" description="Pro residues" evidence="1">
    <location>
        <begin position="245"/>
        <end position="255"/>
    </location>
</feature>
<keyword evidence="3" id="KW-1185">Reference proteome</keyword>
<gene>
    <name evidence="2" type="ORF">Z519_08026</name>
</gene>
<sequence>MRAKSVSYNPRLQTLDIRTVTSLNGYPNERSLASILLGKVAAEPEQDHTTGKFLQARVDRCDGHNKREPDKWVIFLSTPYLDSGKFDRDPDADLEFHRPQTLFEFVYKDQDTSLQDEKQMLRTKLRSSDILRVHSLWALFSSGTLVMSSPDPADEMLGPSILMEDVTDQVETGELRIIRLLDPTDRTFFIPLVVGLCARRFGATPEMYHLSDNDGNEITAAEWQQFITNQNDFGTMVRVGLYSSSPPPEAPPPPSSDRDLPPNNDGPRGRDELVVRRREVSLERLRLKRPRRSRRSINIINRARGVTNENGRPPFQRKTGALDEERRLDQHHLPLRHSDDAGTNHIDDYPADYREQTTVLSVLKGGSRGDIADSPSELTESPADEKINVQKQRELRLKEITRRRGTRDTTQPSYPAIDPVRNRSLRSGQRRSHHGDSLALVPYGGPDETAGQLSRDDRALIIKKDVILEEQVNFETWQTQRWKEPKYIIRSIPNTVMSAAAGRDGGRFDHIFYCPKDVLDSLITPAGDSQRSLDTDEKSGTTNKVVEGPEAHRSPSNSQPPLQGEERQSKKPRPAWKKDRNEADKTQRPPPACLPLAYWFCETTIPWDQSGNTGDVRSAPLNDAGRNQMTVLNFVLAQIDSNLTQGNRVQAHRLGEPSEKEAPIYKGLLESSRDAVAERVTSFCGAGPSVKAEDETKPNLDIFTQVRLCFDILVELLESFLPQDYPSVVLRKFWYGVDVWIRGLQQLMSAKDTPPNTTTGTKRRPDPVKAPDIYYVVRADWAPRSSQLTELKYPDRDVDRGTQCINRQSYTRLENVLQHLREVHFTSAMASENDNSRMG</sequence>
<feature type="compositionally biased region" description="Basic and acidic residues" evidence="1">
    <location>
        <begin position="383"/>
        <end position="402"/>
    </location>
</feature>
<protein>
    <submittedName>
        <fullName evidence="2">Uncharacterized protein</fullName>
    </submittedName>
</protein>
<dbReference type="Proteomes" id="UP000053789">
    <property type="component" value="Unassembled WGS sequence"/>
</dbReference>
<dbReference type="EMBL" id="KN846991">
    <property type="protein sequence ID" value="KIW91132.1"/>
    <property type="molecule type" value="Genomic_DNA"/>
</dbReference>
<dbReference type="AlphaFoldDB" id="A0A0D2FXB6"/>
<feature type="region of interest" description="Disordered" evidence="1">
    <location>
        <begin position="525"/>
        <end position="590"/>
    </location>
</feature>
<feature type="region of interest" description="Disordered" evidence="1">
    <location>
        <begin position="240"/>
        <end position="272"/>
    </location>
</feature>
<evidence type="ECO:0000256" key="1">
    <source>
        <dbReference type="SAM" id="MobiDB-lite"/>
    </source>
</evidence>
<evidence type="ECO:0000313" key="3">
    <source>
        <dbReference type="Proteomes" id="UP000053789"/>
    </source>
</evidence>